<accession>A0A8S0WIK7</accession>
<dbReference type="OrthoDB" id="66095at2759"/>
<gene>
    <name evidence="1" type="ORF">AAE3_LOCUS12759</name>
</gene>
<dbReference type="EMBL" id="CACVBS010000090">
    <property type="protein sequence ID" value="CAA7270490.1"/>
    <property type="molecule type" value="Genomic_DNA"/>
</dbReference>
<sequence>MFALQPLEKNHFPQSTARRFATTFALQIIVQDKIRSCSTSFYCAARDCTSWTITNCYNCYALHSTTNVLEQARAYFLNMGTLSSTINREIEDGDSSAEENAPTAEDYVPTAEDVFNVRHGLLRKVPPELANDILEEGRYWPKATAVFRPHQDVAVSASDAPNINAARVLILTPTLADWIGIDMPVKMRELSIKIESHDQGWCGEDPNLPPYAASWTWFEAAIVRDSAYSNSNPETNSEIKRFLENTDRSTRSPSIQTARNPQSTYDPDVWVIQRNVRASKGHTTHDILWTAENVDDVETRESLDDTGAGRGAGFVSSLEMGDRLAIIARARFPGWVNTIKRIELQFRYSI</sequence>
<evidence type="ECO:0000313" key="2">
    <source>
        <dbReference type="Proteomes" id="UP000467700"/>
    </source>
</evidence>
<comment type="caution">
    <text evidence="1">The sequence shown here is derived from an EMBL/GenBank/DDBJ whole genome shotgun (WGS) entry which is preliminary data.</text>
</comment>
<dbReference type="Proteomes" id="UP000467700">
    <property type="component" value="Unassembled WGS sequence"/>
</dbReference>
<protein>
    <submittedName>
        <fullName evidence="1">Uncharacterized protein</fullName>
    </submittedName>
</protein>
<evidence type="ECO:0000313" key="1">
    <source>
        <dbReference type="EMBL" id="CAA7270490.1"/>
    </source>
</evidence>
<organism evidence="1 2">
    <name type="scientific">Cyclocybe aegerita</name>
    <name type="common">Black poplar mushroom</name>
    <name type="synonym">Agrocybe aegerita</name>
    <dbReference type="NCBI Taxonomy" id="1973307"/>
    <lineage>
        <taxon>Eukaryota</taxon>
        <taxon>Fungi</taxon>
        <taxon>Dikarya</taxon>
        <taxon>Basidiomycota</taxon>
        <taxon>Agaricomycotina</taxon>
        <taxon>Agaricomycetes</taxon>
        <taxon>Agaricomycetidae</taxon>
        <taxon>Agaricales</taxon>
        <taxon>Agaricineae</taxon>
        <taxon>Bolbitiaceae</taxon>
        <taxon>Cyclocybe</taxon>
    </lineage>
</organism>
<keyword evidence="2" id="KW-1185">Reference proteome</keyword>
<dbReference type="AlphaFoldDB" id="A0A8S0WIK7"/>
<name>A0A8S0WIK7_CYCAE</name>
<reference evidence="1 2" key="1">
    <citation type="submission" date="2020-01" db="EMBL/GenBank/DDBJ databases">
        <authorList>
            <person name="Gupta K D."/>
        </authorList>
    </citation>
    <scope>NUCLEOTIDE SEQUENCE [LARGE SCALE GENOMIC DNA]</scope>
</reference>
<proteinExistence type="predicted"/>